<dbReference type="GO" id="GO:0004164">
    <property type="term" value="F:diphthine synthase activity"/>
    <property type="evidence" value="ECO:0007669"/>
    <property type="project" value="UniProtKB-UniRule"/>
</dbReference>
<dbReference type="Proteomes" id="UP001060771">
    <property type="component" value="Chromosome"/>
</dbReference>
<evidence type="ECO:0000259" key="8">
    <source>
        <dbReference type="Pfam" id="PF00590"/>
    </source>
</evidence>
<evidence type="ECO:0000313" key="10">
    <source>
        <dbReference type="EMBL" id="GGI77835.1"/>
    </source>
</evidence>
<feature type="binding site" evidence="6 7">
    <location>
        <position position="94"/>
    </location>
    <ligand>
        <name>S-adenosyl-L-methionine</name>
        <dbReference type="ChEBI" id="CHEBI:59789"/>
    </ligand>
</feature>
<dbReference type="InterPro" id="IPR014777">
    <property type="entry name" value="4pyrrole_Mease_sub1"/>
</dbReference>
<dbReference type="AlphaFoldDB" id="A0A830EHQ7"/>
<dbReference type="EMBL" id="AP026830">
    <property type="protein sequence ID" value="BDR93524.1"/>
    <property type="molecule type" value="Genomic_DNA"/>
</dbReference>
<feature type="binding site" evidence="6 7">
    <location>
        <position position="171"/>
    </location>
    <ligand>
        <name>S-adenosyl-L-methionine</name>
        <dbReference type="ChEBI" id="CHEBI:59789"/>
    </ligand>
</feature>
<dbReference type="Gene3D" id="3.30.950.10">
    <property type="entry name" value="Methyltransferase, Cobalt-precorrin-4 Transmethylase, Domain 2"/>
    <property type="match status" value="1"/>
</dbReference>
<keyword evidence="3 6" id="KW-0489">Methyltransferase</keyword>
<dbReference type="InterPro" id="IPR014776">
    <property type="entry name" value="4pyrrole_Mease_sub2"/>
</dbReference>
<dbReference type="EMBL" id="BMNM01000004">
    <property type="protein sequence ID" value="GGI77835.1"/>
    <property type="molecule type" value="Genomic_DNA"/>
</dbReference>
<dbReference type="GO" id="GO:0017183">
    <property type="term" value="P:protein histidyl modification to diphthamide"/>
    <property type="evidence" value="ECO:0007669"/>
    <property type="project" value="UniProtKB-UniRule"/>
</dbReference>
<feature type="binding site" evidence="6 7">
    <location>
        <position position="213"/>
    </location>
    <ligand>
        <name>S-adenosyl-L-methionine</name>
        <dbReference type="ChEBI" id="CHEBI:59789"/>
    </ligand>
</feature>
<reference evidence="9" key="4">
    <citation type="journal article" date="2023" name="Microbiol. Resour. Announc.">
        <title>Complete Genome Sequence of Vulcanisaeta souniana Strain IC-059, a Hyperthermophilic Archaeon Isolated from Hot Spring Water in Japan.</title>
        <authorList>
            <person name="Kato S."/>
            <person name="Itoh T."/>
            <person name="Wu L."/>
            <person name="Ma J."/>
            <person name="Ohkuma M."/>
        </authorList>
    </citation>
    <scope>NUCLEOTIDE SEQUENCE</scope>
    <source>
        <strain evidence="9">JCM 11219</strain>
    </source>
</reference>
<dbReference type="UniPathway" id="UPA00559"/>
<evidence type="ECO:0000256" key="1">
    <source>
        <dbReference type="ARBA" id="ARBA00005156"/>
    </source>
</evidence>
<proteinExistence type="inferred from homology"/>
<comment type="pathway">
    <text evidence="1 6">Protein modification; peptidyl-diphthamide biosynthesis.</text>
</comment>
<comment type="similarity">
    <text evidence="2 6">Belongs to the diphthine synthase family.</text>
</comment>
<organism evidence="10 11">
    <name type="scientific">Vulcanisaeta souniana JCM 11219</name>
    <dbReference type="NCBI Taxonomy" id="1293586"/>
    <lineage>
        <taxon>Archaea</taxon>
        <taxon>Thermoproteota</taxon>
        <taxon>Thermoprotei</taxon>
        <taxon>Thermoproteales</taxon>
        <taxon>Thermoproteaceae</taxon>
        <taxon>Vulcanisaeta</taxon>
    </lineage>
</organism>
<dbReference type="InterPro" id="IPR035996">
    <property type="entry name" value="4pyrrol_Methylase_sf"/>
</dbReference>
<evidence type="ECO:0000256" key="6">
    <source>
        <dbReference type="HAMAP-Rule" id="MF_01084"/>
    </source>
</evidence>
<reference evidence="10" key="1">
    <citation type="journal article" date="2014" name="Int. J. Syst. Evol. Microbiol.">
        <title>Complete genome sequence of Corynebacterium casei LMG S-19264T (=DSM 44701T), isolated from a smear-ripened cheese.</title>
        <authorList>
            <consortium name="US DOE Joint Genome Institute (JGI-PGF)"/>
            <person name="Walter F."/>
            <person name="Albersmeier A."/>
            <person name="Kalinowski J."/>
            <person name="Ruckert C."/>
        </authorList>
    </citation>
    <scope>NUCLEOTIDE SEQUENCE</scope>
    <source>
        <strain evidence="10">JCM 11219</strain>
    </source>
</reference>
<keyword evidence="12" id="KW-1185">Reference proteome</keyword>
<evidence type="ECO:0000256" key="5">
    <source>
        <dbReference type="ARBA" id="ARBA00022691"/>
    </source>
</evidence>
<comment type="catalytic activity">
    <reaction evidence="6">
        <text>2-[(3S)-amino-3-carboxypropyl]-L-histidyl-[translation elongation factor 2] + 3 S-adenosyl-L-methionine = diphthine-[translation elongation factor 2] + 3 S-adenosyl-L-homocysteine + 3 H(+)</text>
        <dbReference type="Rhea" id="RHEA:36415"/>
        <dbReference type="Rhea" id="RHEA-COMP:9749"/>
        <dbReference type="Rhea" id="RHEA-COMP:10172"/>
        <dbReference type="ChEBI" id="CHEBI:15378"/>
        <dbReference type="ChEBI" id="CHEBI:57856"/>
        <dbReference type="ChEBI" id="CHEBI:59789"/>
        <dbReference type="ChEBI" id="CHEBI:73995"/>
        <dbReference type="ChEBI" id="CHEBI:82696"/>
        <dbReference type="EC" id="2.1.1.98"/>
    </reaction>
</comment>
<dbReference type="Pfam" id="PF00590">
    <property type="entry name" value="TP_methylase"/>
    <property type="match status" value="1"/>
</dbReference>
<evidence type="ECO:0000313" key="9">
    <source>
        <dbReference type="EMBL" id="BDR93524.1"/>
    </source>
</evidence>
<keyword evidence="5 6" id="KW-0949">S-adenosyl-L-methionine</keyword>
<reference evidence="12" key="3">
    <citation type="submission" date="2022-09" db="EMBL/GenBank/DDBJ databases">
        <title>Complete genome sequence of Vulcanisaeta souniana.</title>
        <authorList>
            <person name="Kato S."/>
            <person name="Itoh T."/>
            <person name="Ohkuma M."/>
        </authorList>
    </citation>
    <scope>NUCLEOTIDE SEQUENCE [LARGE SCALE GENOMIC DNA]</scope>
    <source>
        <strain evidence="12">JCM 11219</strain>
    </source>
</reference>
<dbReference type="NCBIfam" id="TIGR00522">
    <property type="entry name" value="dph5"/>
    <property type="match status" value="1"/>
</dbReference>
<dbReference type="GO" id="GO:0032259">
    <property type="term" value="P:methylation"/>
    <property type="evidence" value="ECO:0007669"/>
    <property type="project" value="UniProtKB-KW"/>
</dbReference>
<dbReference type="OrthoDB" id="39139at2157"/>
<dbReference type="EC" id="2.1.1.98" evidence="6"/>
<protein>
    <recommendedName>
        <fullName evidence="6">Diphthine synthase</fullName>
        <ecNumber evidence="6">2.1.1.98</ecNumber>
    </recommendedName>
    <alternativeName>
        <fullName evidence="6">Diphthamide biosynthesis methyltransferase</fullName>
    </alternativeName>
</protein>
<evidence type="ECO:0000256" key="7">
    <source>
        <dbReference type="PIRSR" id="PIRSR036432-1"/>
    </source>
</evidence>
<evidence type="ECO:0000256" key="2">
    <source>
        <dbReference type="ARBA" id="ARBA00006729"/>
    </source>
</evidence>
<dbReference type="CDD" id="cd11647">
    <property type="entry name" value="DHP5_DphB"/>
    <property type="match status" value="1"/>
</dbReference>
<dbReference type="SUPFAM" id="SSF53790">
    <property type="entry name" value="Tetrapyrrole methylase"/>
    <property type="match status" value="1"/>
</dbReference>
<evidence type="ECO:0000256" key="3">
    <source>
        <dbReference type="ARBA" id="ARBA00022603"/>
    </source>
</evidence>
<evidence type="ECO:0000313" key="12">
    <source>
        <dbReference type="Proteomes" id="UP001060771"/>
    </source>
</evidence>
<accession>A0A830EHQ7</accession>
<reference evidence="10" key="2">
    <citation type="submission" date="2020-09" db="EMBL/GenBank/DDBJ databases">
        <authorList>
            <person name="Sun Q."/>
            <person name="Ohkuma M."/>
        </authorList>
    </citation>
    <scope>NUCLEOTIDE SEQUENCE</scope>
    <source>
        <strain evidence="10">JCM 11219</strain>
    </source>
</reference>
<dbReference type="PANTHER" id="PTHR10882">
    <property type="entry name" value="DIPHTHINE SYNTHASE"/>
    <property type="match status" value="1"/>
</dbReference>
<feature type="binding site" evidence="6 7">
    <location>
        <position position="15"/>
    </location>
    <ligand>
        <name>S-adenosyl-L-methionine</name>
        <dbReference type="ChEBI" id="CHEBI:59789"/>
    </ligand>
</feature>
<evidence type="ECO:0000313" key="11">
    <source>
        <dbReference type="Proteomes" id="UP000657075"/>
    </source>
</evidence>
<dbReference type="GeneID" id="76208157"/>
<sequence>MDSQRPTLYIVGLGLGPRSITREALEVLKTVDAVFMETYTSKAPIGFMEYIRGIRNDVDFVSREELEDNNGEVLIRELNNGRNTALLVIGDPMIATTHAAIAVIARKHGFNVRVVSSVSIVCALLSQLGLSPYKLGPVVTVTYPRMGVLSMRAYEVLSDNVRRGLHTILLLDIRDNGDFMSAPDAINVLREMERVGGLGVINDELMVIYAARVGWDDQRIDVSTIGNVPSIGDTPHVLVVPGLLNPVEIDYLVNVLNANEELVHKHQLLIKRFINKSPV</sequence>
<dbReference type="PIRSF" id="PIRSF036432">
    <property type="entry name" value="Diphthine_synth"/>
    <property type="match status" value="1"/>
</dbReference>
<dbReference type="PANTHER" id="PTHR10882:SF0">
    <property type="entry name" value="DIPHTHINE METHYL ESTER SYNTHASE"/>
    <property type="match status" value="1"/>
</dbReference>
<dbReference type="InterPro" id="IPR000878">
    <property type="entry name" value="4pyrrol_Mease"/>
</dbReference>
<keyword evidence="4 6" id="KW-0808">Transferase</keyword>
<feature type="binding site" evidence="6 7">
    <location>
        <position position="236"/>
    </location>
    <ligand>
        <name>S-adenosyl-L-methionine</name>
        <dbReference type="ChEBI" id="CHEBI:59789"/>
    </ligand>
</feature>
<dbReference type="HAMAP" id="MF_01084">
    <property type="entry name" value="Diphthine_synth"/>
    <property type="match status" value="1"/>
</dbReference>
<dbReference type="Proteomes" id="UP000657075">
    <property type="component" value="Unassembled WGS sequence"/>
</dbReference>
<feature type="domain" description="Tetrapyrrole methylase" evidence="8">
    <location>
        <begin position="7"/>
        <end position="228"/>
    </location>
</feature>
<dbReference type="RefSeq" id="WP_188603223.1">
    <property type="nucleotide sequence ID" value="NZ_AP026830.1"/>
</dbReference>
<gene>
    <name evidence="6" type="primary">dphB</name>
    <name evidence="10" type="ORF">GCM10007112_13290</name>
    <name evidence="9" type="ORF">Vsou_26170</name>
</gene>
<feature type="binding site" evidence="6 7">
    <location>
        <position position="91"/>
    </location>
    <ligand>
        <name>S-adenosyl-L-methionine</name>
        <dbReference type="ChEBI" id="CHEBI:59789"/>
    </ligand>
</feature>
<evidence type="ECO:0000256" key="4">
    <source>
        <dbReference type="ARBA" id="ARBA00022679"/>
    </source>
</evidence>
<name>A0A830EHQ7_9CREN</name>
<dbReference type="Gene3D" id="3.40.1010.10">
    <property type="entry name" value="Cobalt-precorrin-4 Transmethylase, Domain 1"/>
    <property type="match status" value="1"/>
</dbReference>
<feature type="binding site" evidence="6 7">
    <location>
        <begin position="119"/>
        <end position="120"/>
    </location>
    <ligand>
        <name>S-adenosyl-L-methionine</name>
        <dbReference type="ChEBI" id="CHEBI:59789"/>
    </ligand>
</feature>
<dbReference type="InterPro" id="IPR004551">
    <property type="entry name" value="Dphthn_synthase"/>
</dbReference>
<comment type="subunit">
    <text evidence="6">Homodimer.</text>
</comment>
<comment type="function">
    <text evidence="6">S-adenosyl-L-methionine-dependent methyltransferase that catalyzes the trimethylation of the amino group of the modified target histidine residue in translation elongation factor 2 (EF-2), to form an intermediate called diphthine. The three successive methylation reactions represent the second step of diphthamide biosynthesis.</text>
</comment>